<sequence>MKKIAPKDTDQFDSFVHKETTTFEDLTVFDRNGLAPISIEDKFGLIDKEGNVIIPFDYQKLVLTTVNAYSAQQNDKWGFVTKSNQILIPFDYDLTSDFIENVCAVKKDGKWGFIDLINQVVIPFLYDGCTDFKAGLAGVEQNGKWGMIDKKNQLLIDYQYEYLTPVDQNFATFGQATTNKVERPDILAYFPYFLSKDNNLMHFGLISTQNELILEAISELPILESYENQPVIRQNYQLGYLKDGKDFVKFDQFSIDPYEEKILKQIGVMK</sequence>
<name>A0A1I4W5T8_9FLAO</name>
<dbReference type="STRING" id="684065.SAMN05421738_106148"/>
<dbReference type="EMBL" id="FOUZ01000006">
    <property type="protein sequence ID" value="SFN08610.1"/>
    <property type="molecule type" value="Genomic_DNA"/>
</dbReference>
<organism evidence="1 2">
    <name type="scientific">Algoriella xinjiangensis</name>
    <dbReference type="NCBI Taxonomy" id="684065"/>
    <lineage>
        <taxon>Bacteria</taxon>
        <taxon>Pseudomonadati</taxon>
        <taxon>Bacteroidota</taxon>
        <taxon>Flavobacteriia</taxon>
        <taxon>Flavobacteriales</taxon>
        <taxon>Weeksellaceae</taxon>
        <taxon>Algoriella</taxon>
    </lineage>
</organism>
<dbReference type="Pfam" id="PF14903">
    <property type="entry name" value="WG_beta_rep"/>
    <property type="match status" value="2"/>
</dbReference>
<dbReference type="Proteomes" id="UP000199149">
    <property type="component" value="Unassembled WGS sequence"/>
</dbReference>
<evidence type="ECO:0000313" key="2">
    <source>
        <dbReference type="Proteomes" id="UP000199149"/>
    </source>
</evidence>
<dbReference type="PANTHER" id="PTHR37841">
    <property type="entry name" value="GLR2918 PROTEIN"/>
    <property type="match status" value="1"/>
</dbReference>
<dbReference type="AlphaFoldDB" id="A0A1I4W5T8"/>
<keyword evidence="2" id="KW-1185">Reference proteome</keyword>
<gene>
    <name evidence="1" type="ORF">SAMN05421738_106148</name>
</gene>
<evidence type="ECO:0000313" key="1">
    <source>
        <dbReference type="EMBL" id="SFN08610.1"/>
    </source>
</evidence>
<reference evidence="2" key="1">
    <citation type="submission" date="2016-10" db="EMBL/GenBank/DDBJ databases">
        <authorList>
            <person name="Varghese N."/>
            <person name="Submissions S."/>
        </authorList>
    </citation>
    <scope>NUCLEOTIDE SEQUENCE [LARGE SCALE GENOMIC DNA]</scope>
    <source>
        <strain evidence="2">XJ109</strain>
    </source>
</reference>
<dbReference type="RefSeq" id="WP_092907998.1">
    <property type="nucleotide sequence ID" value="NZ_FOUZ01000006.1"/>
</dbReference>
<accession>A0A1I4W5T8</accession>
<protein>
    <submittedName>
        <fullName evidence="1">WG containing repeat-containing protein</fullName>
    </submittedName>
</protein>
<proteinExistence type="predicted"/>
<dbReference type="PANTHER" id="PTHR37841:SF1">
    <property type="entry name" value="DUF3298 DOMAIN-CONTAINING PROTEIN"/>
    <property type="match status" value="1"/>
</dbReference>
<dbReference type="InterPro" id="IPR032774">
    <property type="entry name" value="WG_beta_rep"/>
</dbReference>
<dbReference type="OrthoDB" id="5464673at2"/>